<dbReference type="EMBL" id="CP029551">
    <property type="protein sequence ID" value="AWN37729.1"/>
    <property type="molecule type" value="Genomic_DNA"/>
</dbReference>
<protein>
    <recommendedName>
        <fullName evidence="4">C-type lysozyme inhibitor domain-containing protein</fullName>
    </recommendedName>
</protein>
<feature type="region of interest" description="Disordered" evidence="1">
    <location>
        <begin position="92"/>
        <end position="125"/>
    </location>
</feature>
<evidence type="ECO:0000313" key="3">
    <source>
        <dbReference type="Proteomes" id="UP000246058"/>
    </source>
</evidence>
<accession>A0A2U8VVB8</accession>
<sequence length="125" mass="13198">MTHSPAPSRLAVHGIIAPGFGAALLLCGAPFLAPEVQAALYPVRRIIFTCPAGQTLTVEFVTSDFSAPATVHPPEGPAIALPALPSGDGFRYGDADHDLRGRGSRVTWTERDKPPLTCKEAHSDQ</sequence>
<proteinExistence type="predicted"/>
<dbReference type="InterPro" id="IPR036328">
    <property type="entry name" value="MliC_sf"/>
</dbReference>
<dbReference type="Gene3D" id="2.40.128.200">
    <property type="match status" value="1"/>
</dbReference>
<dbReference type="SUPFAM" id="SSF141488">
    <property type="entry name" value="YdhA-like"/>
    <property type="match status" value="1"/>
</dbReference>
<dbReference type="Proteomes" id="UP000246058">
    <property type="component" value="Chromosome"/>
</dbReference>
<feature type="compositionally biased region" description="Basic and acidic residues" evidence="1">
    <location>
        <begin position="108"/>
        <end position="125"/>
    </location>
</feature>
<dbReference type="KEGG" id="meti:DK427_20015"/>
<dbReference type="RefSeq" id="WP_109952795.1">
    <property type="nucleotide sequence ID" value="NZ_CP029551.1"/>
</dbReference>
<evidence type="ECO:0000256" key="1">
    <source>
        <dbReference type="SAM" id="MobiDB-lite"/>
    </source>
</evidence>
<evidence type="ECO:0000313" key="2">
    <source>
        <dbReference type="EMBL" id="AWN37729.1"/>
    </source>
</evidence>
<keyword evidence="3" id="KW-1185">Reference proteome</keyword>
<evidence type="ECO:0008006" key="4">
    <source>
        <dbReference type="Google" id="ProtNLM"/>
    </source>
</evidence>
<dbReference type="OrthoDB" id="7173921at2"/>
<gene>
    <name evidence="2" type="ORF">DK427_20015</name>
</gene>
<organism evidence="2 3">
    <name type="scientific">Methylobacterium radiodurans</name>
    <dbReference type="NCBI Taxonomy" id="2202828"/>
    <lineage>
        <taxon>Bacteria</taxon>
        <taxon>Pseudomonadati</taxon>
        <taxon>Pseudomonadota</taxon>
        <taxon>Alphaproteobacteria</taxon>
        <taxon>Hyphomicrobiales</taxon>
        <taxon>Methylobacteriaceae</taxon>
        <taxon>Methylobacterium</taxon>
    </lineage>
</organism>
<name>A0A2U8VVB8_9HYPH</name>
<reference evidence="2 3" key="1">
    <citation type="submission" date="2018-05" db="EMBL/GenBank/DDBJ databases">
        <title>Complete Genome Sequence of Methylobacterium sp. 17Sr1-43.</title>
        <authorList>
            <person name="Srinivasan S."/>
        </authorList>
    </citation>
    <scope>NUCLEOTIDE SEQUENCE [LARGE SCALE GENOMIC DNA]</scope>
    <source>
        <strain evidence="2 3">17Sr1-43</strain>
    </source>
</reference>
<dbReference type="AlphaFoldDB" id="A0A2U8VVB8"/>
<feature type="compositionally biased region" description="Basic and acidic residues" evidence="1">
    <location>
        <begin position="92"/>
        <end position="101"/>
    </location>
</feature>